<name>A0A6A4RR05_SCOMX</name>
<feature type="region of interest" description="Disordered" evidence="1">
    <location>
        <begin position="76"/>
        <end position="116"/>
    </location>
</feature>
<sequence length="249" mass="27957">MLRIRRRSLGCDAQKTSTGPRANVRITLPPCRVTFRSSSVHTGGVGGAEDRILCDLIRKYQSTSGAQLFTGSKMPCKSSLLSPGETEEEPGPETPHSAQNLQASQALPQSRPSEHRQVLWPAVNQESEWLQFDEDVDATLEATAKCDVEQRLQTMSTLIISIASERFGVKEQCAIKTTAEPNRRVEKIAELRQELRTLRSRYKKGKQVGLEPAQGRVRESDGVVKALKEDVMVNRIENCRQIQKDEERW</sequence>
<comment type="caution">
    <text evidence="2">The sequence shown here is derived from an EMBL/GenBank/DDBJ whole genome shotgun (WGS) entry which is preliminary data.</text>
</comment>
<feature type="compositionally biased region" description="Polar residues" evidence="1">
    <location>
        <begin position="96"/>
        <end position="111"/>
    </location>
</feature>
<proteinExistence type="predicted"/>
<dbReference type="EMBL" id="VEVO01000026">
    <property type="protein sequence ID" value="KAF0022468.1"/>
    <property type="molecule type" value="Genomic_DNA"/>
</dbReference>
<dbReference type="Proteomes" id="UP000438429">
    <property type="component" value="Unassembled WGS sequence"/>
</dbReference>
<evidence type="ECO:0000256" key="1">
    <source>
        <dbReference type="SAM" id="MobiDB-lite"/>
    </source>
</evidence>
<protein>
    <submittedName>
        <fullName evidence="2">Uncharacterized protein</fullName>
    </submittedName>
</protein>
<organism evidence="2 3">
    <name type="scientific">Scophthalmus maximus</name>
    <name type="common">Turbot</name>
    <name type="synonym">Psetta maxima</name>
    <dbReference type="NCBI Taxonomy" id="52904"/>
    <lineage>
        <taxon>Eukaryota</taxon>
        <taxon>Metazoa</taxon>
        <taxon>Chordata</taxon>
        <taxon>Craniata</taxon>
        <taxon>Vertebrata</taxon>
        <taxon>Euteleostomi</taxon>
        <taxon>Actinopterygii</taxon>
        <taxon>Neopterygii</taxon>
        <taxon>Teleostei</taxon>
        <taxon>Neoteleostei</taxon>
        <taxon>Acanthomorphata</taxon>
        <taxon>Carangaria</taxon>
        <taxon>Pleuronectiformes</taxon>
        <taxon>Pleuronectoidei</taxon>
        <taxon>Scophthalmidae</taxon>
        <taxon>Scophthalmus</taxon>
    </lineage>
</organism>
<accession>A0A6A4RR05</accession>
<evidence type="ECO:0000313" key="2">
    <source>
        <dbReference type="EMBL" id="KAF0022468.1"/>
    </source>
</evidence>
<gene>
    <name evidence="2" type="ORF">F2P81_025281</name>
</gene>
<reference evidence="2 3" key="1">
    <citation type="submission" date="2019-06" db="EMBL/GenBank/DDBJ databases">
        <title>Draft genomes of female and male turbot (Scophthalmus maximus).</title>
        <authorList>
            <person name="Xu H."/>
            <person name="Xu X.-W."/>
            <person name="Shao C."/>
            <person name="Chen S."/>
        </authorList>
    </citation>
    <scope>NUCLEOTIDE SEQUENCE [LARGE SCALE GENOMIC DNA]</scope>
    <source>
        <strain evidence="2">Ysfricsl-2016a</strain>
        <tissue evidence="2">Blood</tissue>
    </source>
</reference>
<dbReference type="AlphaFoldDB" id="A0A6A4RR05"/>
<evidence type="ECO:0000313" key="3">
    <source>
        <dbReference type="Proteomes" id="UP000438429"/>
    </source>
</evidence>